<keyword evidence="3" id="KW-0472">Membrane</keyword>
<gene>
    <name evidence="4" type="ORF">FB556_0821</name>
</gene>
<feature type="region of interest" description="Disordered" evidence="2">
    <location>
        <begin position="391"/>
        <end position="418"/>
    </location>
</feature>
<reference evidence="4 5" key="1">
    <citation type="submission" date="2019-06" db="EMBL/GenBank/DDBJ databases">
        <title>Sequencing the genomes of 1000 actinobacteria strains.</title>
        <authorList>
            <person name="Klenk H.-P."/>
        </authorList>
    </citation>
    <scope>NUCLEOTIDE SEQUENCE [LARGE SCALE GENOMIC DNA]</scope>
    <source>
        <strain evidence="4 5">DSM 24083</strain>
    </source>
</reference>
<name>A0A543AP55_9MICC</name>
<evidence type="ECO:0000313" key="5">
    <source>
        <dbReference type="Proteomes" id="UP000319746"/>
    </source>
</evidence>
<organism evidence="4 5">
    <name type="scientific">Enteractinococcus coprophilus</name>
    <dbReference type="NCBI Taxonomy" id="1027633"/>
    <lineage>
        <taxon>Bacteria</taxon>
        <taxon>Bacillati</taxon>
        <taxon>Actinomycetota</taxon>
        <taxon>Actinomycetes</taxon>
        <taxon>Micrococcales</taxon>
        <taxon>Micrococcaceae</taxon>
    </lineage>
</organism>
<evidence type="ECO:0000313" key="4">
    <source>
        <dbReference type="EMBL" id="TQL74357.1"/>
    </source>
</evidence>
<feature type="coiled-coil region" evidence="1">
    <location>
        <begin position="133"/>
        <end position="254"/>
    </location>
</feature>
<feature type="transmembrane region" description="Helical" evidence="3">
    <location>
        <begin position="321"/>
        <end position="338"/>
    </location>
</feature>
<evidence type="ECO:0000256" key="3">
    <source>
        <dbReference type="SAM" id="Phobius"/>
    </source>
</evidence>
<dbReference type="RefSeq" id="WP_141864933.1">
    <property type="nucleotide sequence ID" value="NZ_BAABAN010000001.1"/>
</dbReference>
<dbReference type="OrthoDB" id="5149239at2"/>
<sequence length="418" mass="46483">MHSEGISQHPVWDALDNARLQLEGLAKNVIGTEVPPAFEILRSITVAETLKGVPPIFVAEEKLNQLTETAKGISQAVVTGLEDETEVVQQLSEYSQEMATILLALPVNFHTDAGLGQYEQSVQNFVSILSSTADYLRDKNDEADALLEEYERQVDEKKEQVEQDFKKRQEELAQQLSDLQTKVDDVKETIETQKTRLDKALNDFSEKSSAQVAAADEKHAELRQEVEEQSSEQRQRIQEQAKAIVDQLTEYEDQASRLVESTAKGTISTDYGARAKAEGIAALVWSICAVVVALAGLWVLVQGVGNIEAMTVSQTIWKSSVTLVLLAVAGYMGSEAGAHRKEERDAKRTQLDLNAIHPFLSQMNEEEAAPLRKEFAQRVFIRPLANEKSHDGFRLLPLPTSRTEEKDSPQESQGQKPQ</sequence>
<dbReference type="AlphaFoldDB" id="A0A543AP55"/>
<dbReference type="Gene3D" id="1.10.287.1490">
    <property type="match status" value="1"/>
</dbReference>
<evidence type="ECO:0000256" key="1">
    <source>
        <dbReference type="SAM" id="Coils"/>
    </source>
</evidence>
<protein>
    <submittedName>
        <fullName evidence="4">Uncharacterized protein</fullName>
    </submittedName>
</protein>
<feature type="transmembrane region" description="Helical" evidence="3">
    <location>
        <begin position="280"/>
        <end position="301"/>
    </location>
</feature>
<dbReference type="Proteomes" id="UP000319746">
    <property type="component" value="Unassembled WGS sequence"/>
</dbReference>
<keyword evidence="3" id="KW-1133">Transmembrane helix</keyword>
<proteinExistence type="predicted"/>
<keyword evidence="1" id="KW-0175">Coiled coil</keyword>
<keyword evidence="5" id="KW-1185">Reference proteome</keyword>
<keyword evidence="3" id="KW-0812">Transmembrane</keyword>
<dbReference type="EMBL" id="VFOU01000001">
    <property type="protein sequence ID" value="TQL74357.1"/>
    <property type="molecule type" value="Genomic_DNA"/>
</dbReference>
<evidence type="ECO:0000256" key="2">
    <source>
        <dbReference type="SAM" id="MobiDB-lite"/>
    </source>
</evidence>
<accession>A0A543AP55</accession>
<comment type="caution">
    <text evidence="4">The sequence shown here is derived from an EMBL/GenBank/DDBJ whole genome shotgun (WGS) entry which is preliminary data.</text>
</comment>